<name>A0AAJ6P9I5_9CYAN</name>
<evidence type="ECO:0000256" key="2">
    <source>
        <dbReference type="ARBA" id="ARBA00022679"/>
    </source>
</evidence>
<dbReference type="PANTHER" id="PTHR43861:SF1">
    <property type="entry name" value="TRANS-ACONITATE 2-METHYLTRANSFERASE"/>
    <property type="match status" value="1"/>
</dbReference>
<keyword evidence="1 4" id="KW-0489">Methyltransferase</keyword>
<organism evidence="4 5">
    <name type="scientific">Halotia branconii CENA392</name>
    <dbReference type="NCBI Taxonomy" id="1539056"/>
    <lineage>
        <taxon>Bacteria</taxon>
        <taxon>Bacillati</taxon>
        <taxon>Cyanobacteriota</taxon>
        <taxon>Cyanophyceae</taxon>
        <taxon>Nostocales</taxon>
        <taxon>Nodulariaceae</taxon>
        <taxon>Halotia</taxon>
    </lineage>
</organism>
<protein>
    <submittedName>
        <fullName evidence="4">Methyltransferase domain-containing protein</fullName>
    </submittedName>
</protein>
<reference evidence="4 5" key="1">
    <citation type="journal article" date="2023" name="Limnol Oceanogr Lett">
        <title>Environmental adaptations by the intertidal Antarctic cyanobacterium Halotia branconii CENA392 as revealed using long-read genome sequencing.</title>
        <authorList>
            <person name="Dextro R.B."/>
            <person name="Delbaje E."/>
            <person name="Freitas P.N.N."/>
            <person name="Geraldes V."/>
            <person name="Pinto E."/>
            <person name="Long P.F."/>
            <person name="Fiore M.F."/>
        </authorList>
    </citation>
    <scope>NUCLEOTIDE SEQUENCE [LARGE SCALE GENOMIC DNA]</scope>
    <source>
        <strain evidence="4 5">CENA392</strain>
    </source>
</reference>
<dbReference type="Pfam" id="PF13649">
    <property type="entry name" value="Methyltransf_25"/>
    <property type="match status" value="1"/>
</dbReference>
<keyword evidence="5" id="KW-1185">Reference proteome</keyword>
<dbReference type="InterPro" id="IPR029063">
    <property type="entry name" value="SAM-dependent_MTases_sf"/>
</dbReference>
<dbReference type="GO" id="GO:0032259">
    <property type="term" value="P:methylation"/>
    <property type="evidence" value="ECO:0007669"/>
    <property type="project" value="UniProtKB-KW"/>
</dbReference>
<evidence type="ECO:0000313" key="4">
    <source>
        <dbReference type="EMBL" id="WGV25785.1"/>
    </source>
</evidence>
<feature type="domain" description="Methyltransferase" evidence="3">
    <location>
        <begin position="42"/>
        <end position="129"/>
    </location>
</feature>
<evidence type="ECO:0000313" key="5">
    <source>
        <dbReference type="Proteomes" id="UP001223520"/>
    </source>
</evidence>
<dbReference type="Gene3D" id="3.40.50.150">
    <property type="entry name" value="Vaccinia Virus protein VP39"/>
    <property type="match status" value="1"/>
</dbReference>
<dbReference type="GO" id="GO:0008168">
    <property type="term" value="F:methyltransferase activity"/>
    <property type="evidence" value="ECO:0007669"/>
    <property type="project" value="UniProtKB-KW"/>
</dbReference>
<dbReference type="CDD" id="cd02440">
    <property type="entry name" value="AdoMet_MTases"/>
    <property type="match status" value="1"/>
</dbReference>
<dbReference type="KEGG" id="hbq:QI031_29395"/>
<dbReference type="RefSeq" id="WP_281483072.1">
    <property type="nucleotide sequence ID" value="NZ_CP124543.1"/>
</dbReference>
<gene>
    <name evidence="4" type="ORF">QI031_29395</name>
</gene>
<evidence type="ECO:0000259" key="3">
    <source>
        <dbReference type="Pfam" id="PF13649"/>
    </source>
</evidence>
<proteinExistence type="predicted"/>
<dbReference type="AlphaFoldDB" id="A0AAJ6P9I5"/>
<dbReference type="EMBL" id="CP124543">
    <property type="protein sequence ID" value="WGV25785.1"/>
    <property type="molecule type" value="Genomic_DNA"/>
</dbReference>
<evidence type="ECO:0000256" key="1">
    <source>
        <dbReference type="ARBA" id="ARBA00022603"/>
    </source>
</evidence>
<accession>A0AAJ6P9I5</accession>
<dbReference type="PANTHER" id="PTHR43861">
    <property type="entry name" value="TRANS-ACONITATE 2-METHYLTRANSFERASE-RELATED"/>
    <property type="match status" value="1"/>
</dbReference>
<dbReference type="SUPFAM" id="SSF53335">
    <property type="entry name" value="S-adenosyl-L-methionine-dependent methyltransferases"/>
    <property type="match status" value="1"/>
</dbReference>
<dbReference type="InterPro" id="IPR041698">
    <property type="entry name" value="Methyltransf_25"/>
</dbReference>
<dbReference type="Proteomes" id="UP001223520">
    <property type="component" value="Chromosome"/>
</dbReference>
<sequence length="258" mass="28624">MNNLLPLTNNWDTDLYENNHAFVWEYGQDLLKLLNPKPGESILDLGCGTGQLTAKIAQAGAKVTGIDHAPSMIEKARQNYPYLSFNVADARNFQVTQPVDAVFSNAVLHWIKEADEAIASIYQALKPGGRFVAEFGGKGNIKAIAKALESALQANNISAQTLNPWYFPSIGEYATLLEQQGFDVTYVALYARLTLLAKEEAGMANWIKMFADAFFVGLSAEQQTQIIHTVEEHLKPILFQQGNWTADYRRICIVAIKP</sequence>
<keyword evidence="2" id="KW-0808">Transferase</keyword>